<dbReference type="InterPro" id="IPR029021">
    <property type="entry name" value="Prot-tyrosine_phosphatase-like"/>
</dbReference>
<dbReference type="PROSITE" id="PS50056">
    <property type="entry name" value="TYR_PHOSPHATASE_2"/>
    <property type="match status" value="1"/>
</dbReference>
<dbReference type="EMBL" id="JAPHAV010000035">
    <property type="protein sequence ID" value="MCX2699441.1"/>
    <property type="molecule type" value="Genomic_DNA"/>
</dbReference>
<dbReference type="SUPFAM" id="SSF52799">
    <property type="entry name" value="(Phosphotyrosine protein) phosphatases II"/>
    <property type="match status" value="1"/>
</dbReference>
<evidence type="ECO:0000259" key="1">
    <source>
        <dbReference type="PROSITE" id="PS50056"/>
    </source>
</evidence>
<dbReference type="RefSeq" id="WP_265987168.1">
    <property type="nucleotide sequence ID" value="NZ_JAPHAV010000035.1"/>
</dbReference>
<comment type="caution">
    <text evidence="2">The sequence shown here is derived from an EMBL/GenBank/DDBJ whole genome shotgun (WGS) entry which is preliminary data.</text>
</comment>
<sequence length="194" mass="20844">MMNIEETPKERAENDDAILVPVHTLTLENGRTCTLYVGNLTGASDPQAMLAENVTSSLNVSLNIHVPEVQLPDGIHVRRAKVGLIDGEGNNVAHMAAAVLALDGLVTQASPGKPYYPAHRAGNVLVNCRGGRSRSVAVLALYLHLKDPSAFPDFEKAVSHIRVLRDNGDHYPLPPMMALADELLATGSLQRLLS</sequence>
<gene>
    <name evidence="2" type="ORF">OPR82_22385</name>
</gene>
<protein>
    <submittedName>
        <fullName evidence="2">Protein phosphatase</fullName>
    </submittedName>
</protein>
<dbReference type="Gene3D" id="3.90.190.10">
    <property type="entry name" value="Protein tyrosine phosphatase superfamily"/>
    <property type="match status" value="1"/>
</dbReference>
<accession>A0ABT3QUZ1</accession>
<evidence type="ECO:0000313" key="2">
    <source>
        <dbReference type="EMBL" id="MCX2699441.1"/>
    </source>
</evidence>
<dbReference type="Proteomes" id="UP001301216">
    <property type="component" value="Unassembled WGS sequence"/>
</dbReference>
<evidence type="ECO:0000313" key="3">
    <source>
        <dbReference type="Proteomes" id="UP001301216"/>
    </source>
</evidence>
<dbReference type="InterPro" id="IPR000387">
    <property type="entry name" value="Tyr_Pase_dom"/>
</dbReference>
<proteinExistence type="predicted"/>
<organism evidence="2 3">
    <name type="scientific">Ochrobactrum chromiisoli</name>
    <dbReference type="NCBI Taxonomy" id="2993941"/>
    <lineage>
        <taxon>Bacteria</taxon>
        <taxon>Pseudomonadati</taxon>
        <taxon>Pseudomonadota</taxon>
        <taxon>Alphaproteobacteria</taxon>
        <taxon>Hyphomicrobiales</taxon>
        <taxon>Brucellaceae</taxon>
        <taxon>Brucella/Ochrobactrum group</taxon>
        <taxon>Ochrobactrum</taxon>
    </lineage>
</organism>
<feature type="domain" description="Tyrosine specific protein phosphatases" evidence="1">
    <location>
        <begin position="96"/>
        <end position="165"/>
    </location>
</feature>
<reference evidence="2 3" key="1">
    <citation type="submission" date="2022-11" db="EMBL/GenBank/DDBJ databases">
        <title>Brucella sp. YY2X, whole genome shotgun sequencing project.</title>
        <authorList>
            <person name="Yang Y."/>
        </authorList>
    </citation>
    <scope>NUCLEOTIDE SEQUENCE [LARGE SCALE GENOMIC DNA]</scope>
    <source>
        <strain evidence="2 3">YY2X</strain>
    </source>
</reference>
<name>A0ABT3QUZ1_9HYPH</name>
<keyword evidence="3" id="KW-1185">Reference proteome</keyword>